<evidence type="ECO:0000313" key="2">
    <source>
        <dbReference type="EMBL" id="MQM17221.1"/>
    </source>
</evidence>
<name>A0A843XD69_COLES</name>
<feature type="non-terminal residue" evidence="2">
    <location>
        <position position="83"/>
    </location>
</feature>
<gene>
    <name evidence="2" type="ORF">Taro_050188</name>
</gene>
<dbReference type="AlphaFoldDB" id="A0A843XD69"/>
<accession>A0A843XD69</accession>
<proteinExistence type="predicted"/>
<dbReference type="EMBL" id="NMUH01007414">
    <property type="protein sequence ID" value="MQM17221.1"/>
    <property type="molecule type" value="Genomic_DNA"/>
</dbReference>
<protein>
    <submittedName>
        <fullName evidence="2">Uncharacterized protein</fullName>
    </submittedName>
</protein>
<organism evidence="2 3">
    <name type="scientific">Colocasia esculenta</name>
    <name type="common">Wild taro</name>
    <name type="synonym">Arum esculentum</name>
    <dbReference type="NCBI Taxonomy" id="4460"/>
    <lineage>
        <taxon>Eukaryota</taxon>
        <taxon>Viridiplantae</taxon>
        <taxon>Streptophyta</taxon>
        <taxon>Embryophyta</taxon>
        <taxon>Tracheophyta</taxon>
        <taxon>Spermatophyta</taxon>
        <taxon>Magnoliopsida</taxon>
        <taxon>Liliopsida</taxon>
        <taxon>Araceae</taxon>
        <taxon>Aroideae</taxon>
        <taxon>Colocasieae</taxon>
        <taxon>Colocasia</taxon>
    </lineage>
</organism>
<evidence type="ECO:0000313" key="3">
    <source>
        <dbReference type="Proteomes" id="UP000652761"/>
    </source>
</evidence>
<keyword evidence="3" id="KW-1185">Reference proteome</keyword>
<comment type="caution">
    <text evidence="2">The sequence shown here is derived from an EMBL/GenBank/DDBJ whole genome shotgun (WGS) entry which is preliminary data.</text>
</comment>
<reference evidence="2" key="1">
    <citation type="submission" date="2017-07" db="EMBL/GenBank/DDBJ databases">
        <title>Taro Niue Genome Assembly and Annotation.</title>
        <authorList>
            <person name="Atibalentja N."/>
            <person name="Keating K."/>
            <person name="Fields C.J."/>
        </authorList>
    </citation>
    <scope>NUCLEOTIDE SEQUENCE</scope>
    <source>
        <strain evidence="2">Niue_2</strain>
        <tissue evidence="2">Leaf</tissue>
    </source>
</reference>
<feature type="region of interest" description="Disordered" evidence="1">
    <location>
        <begin position="9"/>
        <end position="43"/>
    </location>
</feature>
<dbReference type="Proteomes" id="UP000652761">
    <property type="component" value="Unassembled WGS sequence"/>
</dbReference>
<sequence>MTGPVVAIWPPGLLSPSRPSHDPVATCLPETSSPSRPVQDPVVICPNPVPTLTRVSQTMTSHTHQWDGTKVMSDLESVDEVAL</sequence>
<evidence type="ECO:0000256" key="1">
    <source>
        <dbReference type="SAM" id="MobiDB-lite"/>
    </source>
</evidence>